<evidence type="ECO:0000256" key="26">
    <source>
        <dbReference type="PIRSR" id="PIRSR000168-2"/>
    </source>
</evidence>
<evidence type="ECO:0000256" key="14">
    <source>
        <dbReference type="ARBA" id="ARBA00036399"/>
    </source>
</evidence>
<dbReference type="Pfam" id="PF14749">
    <property type="entry name" value="Acyl-CoA_ox_N"/>
    <property type="match status" value="1"/>
</dbReference>
<keyword evidence="9" id="KW-0560">Oxidoreductase</keyword>
<feature type="non-terminal residue" evidence="30">
    <location>
        <position position="628"/>
    </location>
</feature>
<comment type="pathway">
    <text evidence="3">Lipid metabolism; peroxisomal fatty acid beta-oxidation.</text>
</comment>
<dbReference type="AlphaFoldDB" id="A0A7K6V7Y6"/>
<dbReference type="EMBL" id="VZRX01010105">
    <property type="protein sequence ID" value="NWX30788.1"/>
    <property type="molecule type" value="Genomic_DNA"/>
</dbReference>
<dbReference type="Pfam" id="PF22924">
    <property type="entry name" value="ACOX_C_alpha1"/>
    <property type="match status" value="1"/>
</dbReference>
<evidence type="ECO:0000256" key="12">
    <source>
        <dbReference type="ARBA" id="ARBA00036151"/>
    </source>
</evidence>
<dbReference type="FunFam" id="1.10.540.10:FF:000006">
    <property type="entry name" value="Acyl-coenzyme A oxidase"/>
    <property type="match status" value="1"/>
</dbReference>
<feature type="domain" description="Acyl-coenzyme A oxidase N-terminal" evidence="28">
    <location>
        <begin position="21"/>
        <end position="138"/>
    </location>
</feature>
<keyword evidence="10" id="KW-0443">Lipid metabolism</keyword>
<dbReference type="SUPFAM" id="SSF47203">
    <property type="entry name" value="Acyl-CoA dehydrogenase C-terminal domain-like"/>
    <property type="match status" value="2"/>
</dbReference>
<evidence type="ECO:0000256" key="1">
    <source>
        <dbReference type="ARBA" id="ARBA00001974"/>
    </source>
</evidence>
<dbReference type="FunFam" id="1.20.140.10:FF:000005">
    <property type="entry name" value="Acyl-coenzyme A oxidase"/>
    <property type="match status" value="1"/>
</dbReference>
<evidence type="ECO:0000256" key="8">
    <source>
        <dbReference type="ARBA" id="ARBA00022832"/>
    </source>
</evidence>
<organism evidence="30 31">
    <name type="scientific">Notiomystis cincta</name>
    <dbReference type="NCBI Taxonomy" id="366454"/>
    <lineage>
        <taxon>Eukaryota</taxon>
        <taxon>Metazoa</taxon>
        <taxon>Chordata</taxon>
        <taxon>Craniata</taxon>
        <taxon>Vertebrata</taxon>
        <taxon>Euteleostomi</taxon>
        <taxon>Archelosauria</taxon>
        <taxon>Archosauria</taxon>
        <taxon>Dinosauria</taxon>
        <taxon>Saurischia</taxon>
        <taxon>Theropoda</taxon>
        <taxon>Coelurosauria</taxon>
        <taxon>Aves</taxon>
        <taxon>Neognathae</taxon>
        <taxon>Neoaves</taxon>
        <taxon>Telluraves</taxon>
        <taxon>Australaves</taxon>
        <taxon>Passeriformes</taxon>
        <taxon>Notiomystidae</taxon>
        <taxon>Notiomystis</taxon>
    </lineage>
</organism>
<keyword evidence="31" id="KW-1185">Reference proteome</keyword>
<comment type="subcellular location">
    <subcellularLocation>
        <location evidence="2">Peroxisome</location>
    </subcellularLocation>
</comment>
<evidence type="ECO:0000313" key="31">
    <source>
        <dbReference type="Proteomes" id="UP000579558"/>
    </source>
</evidence>
<comment type="catalytic activity">
    <reaction evidence="16">
        <text>glutaryl-CoA + O2 = (2E)-glutaconyl-CoA + H2O2</text>
        <dbReference type="Rhea" id="RHEA:40315"/>
        <dbReference type="ChEBI" id="CHEBI:15379"/>
        <dbReference type="ChEBI" id="CHEBI:16240"/>
        <dbReference type="ChEBI" id="CHEBI:57353"/>
        <dbReference type="ChEBI" id="CHEBI:57378"/>
    </reaction>
    <physiologicalReaction direction="left-to-right" evidence="16">
        <dbReference type="Rhea" id="RHEA:40316"/>
    </physiologicalReaction>
</comment>
<comment type="catalytic activity">
    <reaction evidence="17">
        <text>dodecanoyl-CoA + O2 = (2E)-dodecenoyl-CoA + H2O2</text>
        <dbReference type="Rhea" id="RHEA:40171"/>
        <dbReference type="ChEBI" id="CHEBI:15379"/>
        <dbReference type="ChEBI" id="CHEBI:16240"/>
        <dbReference type="ChEBI" id="CHEBI:57330"/>
        <dbReference type="ChEBI" id="CHEBI:57375"/>
    </reaction>
    <physiologicalReaction direction="left-to-right" evidence="17">
        <dbReference type="Rhea" id="RHEA:40172"/>
    </physiologicalReaction>
</comment>
<comment type="caution">
    <text evidence="30">The sequence shown here is derived from an EMBL/GenBank/DDBJ whole genome shotgun (WGS) entry which is preliminary data.</text>
</comment>
<dbReference type="InterPro" id="IPR037069">
    <property type="entry name" value="AcylCoA_DH/ox_N_sf"/>
</dbReference>
<dbReference type="Gene3D" id="2.40.110.10">
    <property type="entry name" value="Butyryl-CoA Dehydrogenase, subunit A, domain 2"/>
    <property type="match status" value="1"/>
</dbReference>
<dbReference type="GO" id="GO:0000038">
    <property type="term" value="P:very long-chain fatty acid metabolic process"/>
    <property type="evidence" value="ECO:0007669"/>
    <property type="project" value="TreeGrafter"/>
</dbReference>
<dbReference type="GO" id="GO:0055088">
    <property type="term" value="P:lipid homeostasis"/>
    <property type="evidence" value="ECO:0007669"/>
    <property type="project" value="TreeGrafter"/>
</dbReference>
<evidence type="ECO:0000259" key="29">
    <source>
        <dbReference type="Pfam" id="PF22924"/>
    </source>
</evidence>
<comment type="catalytic activity">
    <reaction evidence="24">
        <text>tetradecanoyl-CoA + O2 = (2E)-tetradecenoyl-CoA + H2O2</text>
        <dbReference type="Rhea" id="RHEA:40183"/>
        <dbReference type="ChEBI" id="CHEBI:15379"/>
        <dbReference type="ChEBI" id="CHEBI:16240"/>
        <dbReference type="ChEBI" id="CHEBI:57385"/>
        <dbReference type="ChEBI" id="CHEBI:61405"/>
    </reaction>
    <physiologicalReaction direction="left-to-right" evidence="24">
        <dbReference type="Rhea" id="RHEA:40184"/>
    </physiologicalReaction>
</comment>
<comment type="catalytic activity">
    <reaction evidence="15">
        <text>(5Z,8Z,11Z,14Z,17Z)-eicosapentaenoyl-CoA + O2 = (2E,5Z,8Z,11Z,14Z,17Z)-eicosahexaenoyl-CoA + H2O2</text>
        <dbReference type="Rhea" id="RHEA:69643"/>
        <dbReference type="ChEBI" id="CHEBI:15379"/>
        <dbReference type="ChEBI" id="CHEBI:16240"/>
        <dbReference type="ChEBI" id="CHEBI:73862"/>
        <dbReference type="ChEBI" id="CHEBI:187901"/>
    </reaction>
    <physiologicalReaction direction="left-to-right" evidence="15">
        <dbReference type="Rhea" id="RHEA:69644"/>
    </physiologicalReaction>
</comment>
<evidence type="ECO:0000256" key="19">
    <source>
        <dbReference type="ARBA" id="ARBA00041259"/>
    </source>
</evidence>
<evidence type="ECO:0000256" key="21">
    <source>
        <dbReference type="ARBA" id="ARBA00042468"/>
    </source>
</evidence>
<dbReference type="GO" id="GO:0005777">
    <property type="term" value="C:peroxisome"/>
    <property type="evidence" value="ECO:0007669"/>
    <property type="project" value="UniProtKB-SubCell"/>
</dbReference>
<dbReference type="Gene3D" id="1.10.540.10">
    <property type="entry name" value="Acyl-CoA dehydrogenase/oxidase, N-terminal domain"/>
    <property type="match status" value="1"/>
</dbReference>
<keyword evidence="5" id="KW-0597">Phosphoprotein</keyword>
<evidence type="ECO:0000256" key="18">
    <source>
        <dbReference type="ARBA" id="ARBA00040310"/>
    </source>
</evidence>
<dbReference type="PANTHER" id="PTHR10909:SF250">
    <property type="entry name" value="PEROXISOMAL ACYL-COENZYME A OXIDASE 1"/>
    <property type="match status" value="1"/>
</dbReference>
<comment type="catalytic activity">
    <reaction evidence="13">
        <text>(6Z,9Z,12Z,15Z,18Z,21Z)-tetracosahexaenoyl-CoA + O2 = (2E,6Z,9Z,12Z,15Z,18Z,21Z)-tetracosaheptaenoyl-CoA + H2O2</text>
        <dbReference type="Rhea" id="RHEA:39119"/>
        <dbReference type="ChEBI" id="CHEBI:15379"/>
        <dbReference type="ChEBI" id="CHEBI:16240"/>
        <dbReference type="ChEBI" id="CHEBI:74086"/>
        <dbReference type="ChEBI" id="CHEBI:76360"/>
    </reaction>
    <physiologicalReaction direction="left-to-right" evidence="13">
        <dbReference type="Rhea" id="RHEA:39120"/>
    </physiologicalReaction>
</comment>
<evidence type="ECO:0000256" key="16">
    <source>
        <dbReference type="ARBA" id="ARBA00036750"/>
    </source>
</evidence>
<dbReference type="InterPro" id="IPR036250">
    <property type="entry name" value="AcylCo_DH-like_C"/>
</dbReference>
<feature type="active site" description="Proton acceptor" evidence="25">
    <location>
        <position position="388"/>
    </location>
</feature>
<evidence type="ECO:0000256" key="20">
    <source>
        <dbReference type="ARBA" id="ARBA00041501"/>
    </source>
</evidence>
<feature type="domain" description="Acyl-CoA oxidase C-alpha1" evidence="29">
    <location>
        <begin position="242"/>
        <end position="403"/>
    </location>
</feature>
<dbReference type="Proteomes" id="UP000579558">
    <property type="component" value="Unassembled WGS sequence"/>
</dbReference>
<dbReference type="SUPFAM" id="SSF56645">
    <property type="entry name" value="Acyl-CoA dehydrogenase NM domain-like"/>
    <property type="match status" value="1"/>
</dbReference>
<dbReference type="Pfam" id="PF01756">
    <property type="entry name" value="ACOX"/>
    <property type="match status" value="1"/>
</dbReference>
<evidence type="ECO:0000259" key="28">
    <source>
        <dbReference type="Pfam" id="PF14749"/>
    </source>
</evidence>
<dbReference type="InterPro" id="IPR012258">
    <property type="entry name" value="Acyl-CoA_oxidase"/>
</dbReference>
<sequence>AAAMSVNADLRRERAAATFQPQLLTHILDGGPERTRRRKEIEALVLNDPDFQHEDLNFLSRSQRYEQAIRKSSLMVMKLREYGIADPEEIYWFKSFVHRGRPEPLDLHLGMFLPTLLTQATPEQQDRFFMPAWNLEIIGTYAQTEMGHGTVHSINALSKNGFVYRGVPCLGRTVSYFLMQVALSVAGITVGDIGPKFGFDEMDNGYLKMDNFRIPRENMLMKYAQVEPDGTYVKPVSDKLTYGTMVFIRSLIVGDSARSLSRACTIAIRYSAVRHQSELKPGEQEPQILDYQTQQYKLFPLLATAYAFHFVGAYIKDTYHRISGDISKGDLSELPELHALTAGLKAFTSWTANAGIEECRMACGGHGYSRCSGIPDIYVTFTPSCTYEGENTVMMLQTARFLMKSYTQVTSGQQVTGMVSYLNDLSRQRIQPQHVAARTVTMRINDPTSLVEAYKSRAARLVESAAKNLQAELNHRKSKEDAWNRTSVDLVRASEAHCHYVIVKLFTDKLAEVSDAAVRAVLTDLCLLYALFGISRNAGDFLQAGILTGAQITQVNQHVKELLAVIRPNAVALVDSFDFHDVHLGSVLGRYDGNVYENMFEWAKKSPLNKTQVHESFHKHLKPMQAKL</sequence>
<dbReference type="OrthoDB" id="538336at2759"/>
<evidence type="ECO:0000256" key="2">
    <source>
        <dbReference type="ARBA" id="ARBA00004275"/>
    </source>
</evidence>
<evidence type="ECO:0000256" key="10">
    <source>
        <dbReference type="ARBA" id="ARBA00023098"/>
    </source>
</evidence>
<dbReference type="PIRSF" id="PIRSF000168">
    <property type="entry name" value="Acyl-CoA_oxidase"/>
    <property type="match status" value="1"/>
</dbReference>
<evidence type="ECO:0000256" key="6">
    <source>
        <dbReference type="ARBA" id="ARBA00022630"/>
    </source>
</evidence>
<feature type="binding site" evidence="26">
    <location>
        <position position="144"/>
    </location>
    <ligand>
        <name>FAD</name>
        <dbReference type="ChEBI" id="CHEBI:57692"/>
    </ligand>
</feature>
<evidence type="ECO:0000256" key="11">
    <source>
        <dbReference type="ARBA" id="ARBA00023140"/>
    </source>
</evidence>
<dbReference type="InterPro" id="IPR029320">
    <property type="entry name" value="Acyl-CoA_ox_N"/>
</dbReference>
<evidence type="ECO:0000256" key="9">
    <source>
        <dbReference type="ARBA" id="ARBA00023002"/>
    </source>
</evidence>
<dbReference type="InterPro" id="IPR009100">
    <property type="entry name" value="AcylCoA_DH/oxidase_NM_dom_sf"/>
</dbReference>
<evidence type="ECO:0000256" key="4">
    <source>
        <dbReference type="ARBA" id="ARBA00006288"/>
    </source>
</evidence>
<comment type="catalytic activity">
    <reaction evidence="22">
        <text>octanoyl-CoA + O2 = (2E)-octenoyl-CoA + H2O2</text>
        <dbReference type="Rhea" id="RHEA:40175"/>
        <dbReference type="ChEBI" id="CHEBI:15379"/>
        <dbReference type="ChEBI" id="CHEBI:16240"/>
        <dbReference type="ChEBI" id="CHEBI:57386"/>
        <dbReference type="ChEBI" id="CHEBI:62242"/>
    </reaction>
    <physiologicalReaction direction="left-to-right" evidence="22">
        <dbReference type="Rhea" id="RHEA:40176"/>
    </physiologicalReaction>
</comment>
<evidence type="ECO:0000256" key="17">
    <source>
        <dbReference type="ARBA" id="ARBA00036791"/>
    </source>
</evidence>
<evidence type="ECO:0000313" key="30">
    <source>
        <dbReference type="EMBL" id="NWX30788.1"/>
    </source>
</evidence>
<accession>A0A7K6V7Y6</accession>
<protein>
    <recommendedName>
        <fullName evidence="18">Peroxisomal acyl-coenzyme A oxidase 1</fullName>
    </recommendedName>
    <alternativeName>
        <fullName evidence="19">Palmitoyl-CoA oxidase</fullName>
    </alternativeName>
    <alternativeName>
        <fullName evidence="21">Peroxisomal fatty acyl-CoA oxidase</fullName>
    </alternativeName>
    <alternativeName>
        <fullName evidence="20">Straight-chain acyl-CoA oxidase</fullName>
    </alternativeName>
</protein>
<evidence type="ECO:0000256" key="5">
    <source>
        <dbReference type="ARBA" id="ARBA00022553"/>
    </source>
</evidence>
<evidence type="ECO:0000256" key="24">
    <source>
        <dbReference type="ARBA" id="ARBA00048946"/>
    </source>
</evidence>
<comment type="cofactor">
    <cofactor evidence="1">
        <name>FAD</name>
        <dbReference type="ChEBI" id="CHEBI:57692"/>
    </cofactor>
</comment>
<evidence type="ECO:0000256" key="23">
    <source>
        <dbReference type="ARBA" id="ARBA00048450"/>
    </source>
</evidence>
<dbReference type="Gene3D" id="1.20.140.10">
    <property type="entry name" value="Butyryl-CoA Dehydrogenase, subunit A, domain 3"/>
    <property type="match status" value="2"/>
</dbReference>
<dbReference type="GO" id="GO:0003997">
    <property type="term" value="F:acyl-CoA oxidase activity"/>
    <property type="evidence" value="ECO:0007669"/>
    <property type="project" value="InterPro"/>
</dbReference>
<evidence type="ECO:0000256" key="7">
    <source>
        <dbReference type="ARBA" id="ARBA00022827"/>
    </source>
</evidence>
<dbReference type="InterPro" id="IPR055060">
    <property type="entry name" value="ACOX_C_alpha1"/>
</dbReference>
<evidence type="ECO:0000256" key="15">
    <source>
        <dbReference type="ARBA" id="ARBA00036444"/>
    </source>
</evidence>
<gene>
    <name evidence="30" type="primary">Acox1</name>
    <name evidence="30" type="ORF">NOTCIN_R03542</name>
</gene>
<evidence type="ECO:0000256" key="22">
    <source>
        <dbReference type="ARBA" id="ARBA00048334"/>
    </source>
</evidence>
<keyword evidence="7 26" id="KW-0274">FAD</keyword>
<dbReference type="GO" id="GO:0033540">
    <property type="term" value="P:fatty acid beta-oxidation using acyl-CoA oxidase"/>
    <property type="evidence" value="ECO:0007669"/>
    <property type="project" value="TreeGrafter"/>
</dbReference>
<dbReference type="GO" id="GO:0005504">
    <property type="term" value="F:fatty acid binding"/>
    <property type="evidence" value="ECO:0007669"/>
    <property type="project" value="TreeGrafter"/>
</dbReference>
<dbReference type="PANTHER" id="PTHR10909">
    <property type="entry name" value="ELECTRON TRANSPORT OXIDOREDUCTASE"/>
    <property type="match status" value="1"/>
</dbReference>
<dbReference type="GO" id="GO:0071949">
    <property type="term" value="F:FAD binding"/>
    <property type="evidence" value="ECO:0007669"/>
    <property type="project" value="InterPro"/>
</dbReference>
<dbReference type="InterPro" id="IPR046373">
    <property type="entry name" value="Acyl-CoA_Oxase/DH_mid-dom_sf"/>
</dbReference>
<keyword evidence="8" id="KW-0276">Fatty acid metabolism</keyword>
<keyword evidence="6" id="KW-0285">Flavoprotein</keyword>
<dbReference type="InterPro" id="IPR002655">
    <property type="entry name" value="Acyl-CoA_oxidase_C"/>
</dbReference>
<feature type="binding site" evidence="26">
    <location>
        <position position="166"/>
    </location>
    <ligand>
        <name>FAD</name>
        <dbReference type="ChEBI" id="CHEBI:57692"/>
    </ligand>
</feature>
<feature type="domain" description="Acyl-CoA oxidase C-terminal" evidence="27">
    <location>
        <begin position="446"/>
        <end position="624"/>
    </location>
</feature>
<reference evidence="30 31" key="1">
    <citation type="submission" date="2019-09" db="EMBL/GenBank/DDBJ databases">
        <title>Bird 10,000 Genomes (B10K) Project - Family phase.</title>
        <authorList>
            <person name="Zhang G."/>
        </authorList>
    </citation>
    <scope>NUCLEOTIDE SEQUENCE [LARGE SCALE GENOMIC DNA]</scope>
    <source>
        <strain evidence="30">B10K-DU-029-75</strain>
    </source>
</reference>
<evidence type="ECO:0000256" key="3">
    <source>
        <dbReference type="ARBA" id="ARBA00004846"/>
    </source>
</evidence>
<comment type="catalytic activity">
    <reaction evidence="23">
        <text>octadecanoyl-CoA + O2 = (2E)-octadecenoyl-CoA + H2O2</text>
        <dbReference type="Rhea" id="RHEA:38971"/>
        <dbReference type="ChEBI" id="CHEBI:15379"/>
        <dbReference type="ChEBI" id="CHEBI:16240"/>
        <dbReference type="ChEBI" id="CHEBI:57394"/>
        <dbReference type="ChEBI" id="CHEBI:71412"/>
    </reaction>
    <physiologicalReaction direction="left-to-right" evidence="23">
        <dbReference type="Rhea" id="RHEA:38972"/>
    </physiologicalReaction>
</comment>
<dbReference type="FunFam" id="1.20.140.10:FF:000007">
    <property type="entry name" value="Acyl-coenzyme A oxidase"/>
    <property type="match status" value="1"/>
</dbReference>
<comment type="similarity">
    <text evidence="4">Belongs to the acyl-CoA oxidase family.</text>
</comment>
<comment type="catalytic activity">
    <reaction evidence="14">
        <text>hexanoyl-CoA + O2 = (2E)-hexenoyl-CoA + H2O2</text>
        <dbReference type="Rhea" id="RHEA:40311"/>
        <dbReference type="ChEBI" id="CHEBI:15379"/>
        <dbReference type="ChEBI" id="CHEBI:16240"/>
        <dbReference type="ChEBI" id="CHEBI:62077"/>
        <dbReference type="ChEBI" id="CHEBI:62620"/>
    </reaction>
    <physiologicalReaction direction="left-to-right" evidence="14">
        <dbReference type="Rhea" id="RHEA:40312"/>
    </physiologicalReaction>
</comment>
<feature type="non-terminal residue" evidence="30">
    <location>
        <position position="1"/>
    </location>
</feature>
<keyword evidence="11" id="KW-0576">Peroxisome</keyword>
<proteinExistence type="inferred from homology"/>
<comment type="catalytic activity">
    <reaction evidence="12">
        <text>decanoyl-CoA + O2 = (2E)-decenoyl-CoA + H2O2</text>
        <dbReference type="Rhea" id="RHEA:40179"/>
        <dbReference type="ChEBI" id="CHEBI:15379"/>
        <dbReference type="ChEBI" id="CHEBI:16240"/>
        <dbReference type="ChEBI" id="CHEBI:61406"/>
        <dbReference type="ChEBI" id="CHEBI:61430"/>
    </reaction>
    <physiologicalReaction direction="left-to-right" evidence="12">
        <dbReference type="Rhea" id="RHEA:40180"/>
    </physiologicalReaction>
</comment>
<name>A0A7K6V7Y6_9PASS</name>
<evidence type="ECO:0000259" key="27">
    <source>
        <dbReference type="Pfam" id="PF01756"/>
    </source>
</evidence>
<evidence type="ECO:0000256" key="13">
    <source>
        <dbReference type="ARBA" id="ARBA00036338"/>
    </source>
</evidence>
<evidence type="ECO:0000256" key="25">
    <source>
        <dbReference type="PIRSR" id="PIRSR000168-1"/>
    </source>
</evidence>